<dbReference type="FunFam" id="3.30.1370.210:FF:000009">
    <property type="entry name" value="Zinc finger CCCH domain-containing protein 66"/>
    <property type="match status" value="1"/>
</dbReference>
<keyword evidence="2" id="KW-0677">Repeat</keyword>
<dbReference type="Pfam" id="PF00642">
    <property type="entry name" value="zf-CCCH"/>
    <property type="match status" value="1"/>
</dbReference>
<dbReference type="PANTHER" id="PTHR14493">
    <property type="entry name" value="UNKEMPT FAMILY MEMBER"/>
    <property type="match status" value="1"/>
</dbReference>
<dbReference type="InterPro" id="IPR036770">
    <property type="entry name" value="Ankyrin_rpt-contain_sf"/>
</dbReference>
<evidence type="ECO:0000313" key="11">
    <source>
        <dbReference type="Proteomes" id="UP000290289"/>
    </source>
</evidence>
<evidence type="ECO:0000256" key="4">
    <source>
        <dbReference type="ARBA" id="ARBA00022833"/>
    </source>
</evidence>
<keyword evidence="11" id="KW-1185">Reference proteome</keyword>
<dbReference type="SMART" id="SM00248">
    <property type="entry name" value="ANK"/>
    <property type="match status" value="2"/>
</dbReference>
<feature type="compositionally biased region" description="Low complexity" evidence="8">
    <location>
        <begin position="665"/>
        <end position="679"/>
    </location>
</feature>
<comment type="caution">
    <text evidence="10">The sequence shown here is derived from an EMBL/GenBank/DDBJ whole genome shotgun (WGS) entry which is preliminary data.</text>
</comment>
<evidence type="ECO:0000256" key="1">
    <source>
        <dbReference type="ARBA" id="ARBA00022723"/>
    </source>
</evidence>
<accession>A0A498IRT1</accession>
<dbReference type="SUPFAM" id="SSF48403">
    <property type="entry name" value="Ankyrin repeat"/>
    <property type="match status" value="1"/>
</dbReference>
<dbReference type="PANTHER" id="PTHR14493:SF87">
    <property type="entry name" value="ZINC FINGER CCCH DOMAIN-CONTAINING PROTEIN 66"/>
    <property type="match status" value="1"/>
</dbReference>
<dbReference type="Proteomes" id="UP000290289">
    <property type="component" value="Chromosome 11"/>
</dbReference>
<evidence type="ECO:0000256" key="2">
    <source>
        <dbReference type="ARBA" id="ARBA00022737"/>
    </source>
</evidence>
<keyword evidence="3 7" id="KW-0863">Zinc-finger</keyword>
<feature type="region of interest" description="Disordered" evidence="8">
    <location>
        <begin position="625"/>
        <end position="688"/>
    </location>
</feature>
<dbReference type="InterPro" id="IPR002110">
    <property type="entry name" value="Ankyrin_rpt"/>
</dbReference>
<feature type="repeat" description="ANK" evidence="6">
    <location>
        <begin position="108"/>
        <end position="143"/>
    </location>
</feature>
<reference evidence="10 11" key="1">
    <citation type="submission" date="2018-10" db="EMBL/GenBank/DDBJ databases">
        <title>A high-quality apple genome assembly.</title>
        <authorList>
            <person name="Hu J."/>
        </authorList>
    </citation>
    <scope>NUCLEOTIDE SEQUENCE [LARGE SCALE GENOMIC DNA]</scope>
    <source>
        <strain evidence="11">cv. HFTH1</strain>
        <tissue evidence="10">Young leaf</tissue>
    </source>
</reference>
<dbReference type="PROSITE" id="PS50088">
    <property type="entry name" value="ANK_REPEAT"/>
    <property type="match status" value="1"/>
</dbReference>
<feature type="compositionally biased region" description="Low complexity" evidence="8">
    <location>
        <begin position="629"/>
        <end position="644"/>
    </location>
</feature>
<feature type="domain" description="C3H1-type" evidence="9">
    <location>
        <begin position="277"/>
        <end position="299"/>
    </location>
</feature>
<dbReference type="GO" id="GO:0006355">
    <property type="term" value="P:regulation of DNA-templated transcription"/>
    <property type="evidence" value="ECO:0007669"/>
    <property type="project" value="UniProtKB-ARBA"/>
</dbReference>
<evidence type="ECO:0000256" key="5">
    <source>
        <dbReference type="ARBA" id="ARBA00023125"/>
    </source>
</evidence>
<dbReference type="PROSITE" id="PS50297">
    <property type="entry name" value="ANK_REP_REGION"/>
    <property type="match status" value="1"/>
</dbReference>
<sequence length="706" mass="77066">MCSGSKRNPSSTDTIMEREKQEGTRFNFSILLELAACDDHEGFKRAVEEEGLDVDEASYWCGRLIGSKKLGFEERTPLMVAAMFGSMNVLNYILQSCLVDVNKACGSDRATALHCAVAGGSAASAEVVKLLLAASADASSLDANGNQPGDLIAPAYSSSFGSRKKALEVMLKGVPSIDEPFDFSEQMINETEGQEQQEMTTPRASKDGTEKKEYPVDLSLPDIKNGIYSTDEFRMYTFKVKPCSRAYSHDWTECPFVHPGENARRRDPRKYHYSCVPCPEFRKGTCRQGDACEYAHGIFECWLHPAQYRTRLCKDETGCTRRVCFFAHKPEELRPLYASTGSAVPSPRSFSATAASLDMGSITPLSLNSPSMMIPPDSTPPMTPTGPSSPMGGNMWQNNPNFAPPTLQLPGSRLKSTLSARDMDFEIEMLSLERDRRRQQRLIDEMSGSPSSWNKGLSPASPFSASGNRTGELNTFGVVNPTNLDDIFGSLDPAILPQFNGLSRDATASQLHSPTGIQMRQNMNLQARPSYSASLSSSPVRASPMFGVDASSAAAVFNSRSAAFAKRSQSFIERSAGNRNSVVSSSADFGTIKPSNLSDWGSPGGKLDWGIQGEELNKLRKSASFGFRSNGSSSPTASSMMPTNGDEPDVSWVQSLVKDGPQASQQRGQFGFEDQQQQQCHPNNGGPEMLPAWVEQLYFEQEQMVA</sequence>
<evidence type="ECO:0000313" key="10">
    <source>
        <dbReference type="EMBL" id="RXH84865.1"/>
    </source>
</evidence>
<dbReference type="SMART" id="SM00356">
    <property type="entry name" value="ZnF_C3H1"/>
    <property type="match status" value="2"/>
</dbReference>
<gene>
    <name evidence="10" type="ORF">DVH24_041633</name>
</gene>
<evidence type="ECO:0000256" key="8">
    <source>
        <dbReference type="SAM" id="MobiDB-lite"/>
    </source>
</evidence>
<dbReference type="Gene3D" id="1.25.40.20">
    <property type="entry name" value="Ankyrin repeat-containing domain"/>
    <property type="match status" value="1"/>
</dbReference>
<evidence type="ECO:0000256" key="3">
    <source>
        <dbReference type="ARBA" id="ARBA00022771"/>
    </source>
</evidence>
<evidence type="ECO:0000256" key="7">
    <source>
        <dbReference type="PROSITE-ProRule" id="PRU00723"/>
    </source>
</evidence>
<keyword evidence="1 7" id="KW-0479">Metal-binding</keyword>
<dbReference type="InterPro" id="IPR057444">
    <property type="entry name" value="Znf-CCCH_AtC3H23-like"/>
</dbReference>
<feature type="region of interest" description="Disordered" evidence="8">
    <location>
        <begin position="190"/>
        <end position="212"/>
    </location>
</feature>
<keyword evidence="5" id="KW-0238">DNA-binding</keyword>
<dbReference type="Gene3D" id="3.30.1370.210">
    <property type="match status" value="1"/>
</dbReference>
<dbReference type="AlphaFoldDB" id="A0A498IRT1"/>
<evidence type="ECO:0000256" key="6">
    <source>
        <dbReference type="PROSITE-ProRule" id="PRU00023"/>
    </source>
</evidence>
<feature type="compositionally biased region" description="Low complexity" evidence="8">
    <location>
        <begin position="190"/>
        <end position="201"/>
    </location>
</feature>
<dbReference type="Pfam" id="PF25512">
    <property type="entry name" value="zf-CCCH_AtC3H23"/>
    <property type="match status" value="1"/>
</dbReference>
<proteinExistence type="predicted"/>
<dbReference type="InterPro" id="IPR000571">
    <property type="entry name" value="Znf_CCCH"/>
</dbReference>
<dbReference type="InterPro" id="IPR045234">
    <property type="entry name" value="Unkempt-like"/>
</dbReference>
<evidence type="ECO:0000259" key="9">
    <source>
        <dbReference type="PROSITE" id="PS50103"/>
    </source>
</evidence>
<dbReference type="SMR" id="A0A498IRT1"/>
<dbReference type="Pfam" id="PF12796">
    <property type="entry name" value="Ank_2"/>
    <property type="match status" value="1"/>
</dbReference>
<feature type="zinc finger region" description="C3H1-type" evidence="7">
    <location>
        <begin position="277"/>
        <end position="299"/>
    </location>
</feature>
<dbReference type="EMBL" id="RDQH01000337">
    <property type="protein sequence ID" value="RXH84865.1"/>
    <property type="molecule type" value="Genomic_DNA"/>
</dbReference>
<protein>
    <recommendedName>
        <fullName evidence="9">C3H1-type domain-containing protein</fullName>
    </recommendedName>
</protein>
<name>A0A498IRT1_MALDO</name>
<dbReference type="PROSITE" id="PS50103">
    <property type="entry name" value="ZF_C3H1"/>
    <property type="match status" value="1"/>
</dbReference>
<keyword evidence="6" id="KW-0040">ANK repeat</keyword>
<keyword evidence="4 7" id="KW-0862">Zinc</keyword>
<dbReference type="GO" id="GO:0003677">
    <property type="term" value="F:DNA binding"/>
    <property type="evidence" value="ECO:0007669"/>
    <property type="project" value="UniProtKB-KW"/>
</dbReference>
<organism evidence="10 11">
    <name type="scientific">Malus domestica</name>
    <name type="common">Apple</name>
    <name type="synonym">Pyrus malus</name>
    <dbReference type="NCBI Taxonomy" id="3750"/>
    <lineage>
        <taxon>Eukaryota</taxon>
        <taxon>Viridiplantae</taxon>
        <taxon>Streptophyta</taxon>
        <taxon>Embryophyta</taxon>
        <taxon>Tracheophyta</taxon>
        <taxon>Spermatophyta</taxon>
        <taxon>Magnoliopsida</taxon>
        <taxon>eudicotyledons</taxon>
        <taxon>Gunneridae</taxon>
        <taxon>Pentapetalae</taxon>
        <taxon>rosids</taxon>
        <taxon>fabids</taxon>
        <taxon>Rosales</taxon>
        <taxon>Rosaceae</taxon>
        <taxon>Amygdaloideae</taxon>
        <taxon>Maleae</taxon>
        <taxon>Malus</taxon>
    </lineage>
</organism>
<dbReference type="GO" id="GO:0008270">
    <property type="term" value="F:zinc ion binding"/>
    <property type="evidence" value="ECO:0007669"/>
    <property type="project" value="UniProtKB-KW"/>
</dbReference>